<dbReference type="Proteomes" id="UP000290401">
    <property type="component" value="Unassembled WGS sequence"/>
</dbReference>
<sequence>MSDTSGTREAPESTWLERLEASVISFSRIFAMLAWAIIAAPVWLTMIVVALLFLLLLTVVRALTAINFSIDRQLLRMVARSYPNGFRYLQVEFNKLKCEMDDDEGDVGSEWSYVFSTIHMVLLCVIAATLYCLYSGINVLSLPQYAYAGAIVLTLAAFALAWLADRRRGRISVRGAEAQQVAAISERVDPAG</sequence>
<keyword evidence="5" id="KW-1185">Reference proteome</keyword>
<evidence type="ECO:0000313" key="2">
    <source>
        <dbReference type="EMBL" id="QAU47338.1"/>
    </source>
</evidence>
<protein>
    <submittedName>
        <fullName evidence="2">Uncharacterized protein</fullName>
    </submittedName>
</protein>
<evidence type="ECO:0000313" key="3">
    <source>
        <dbReference type="EMBL" id="RXH08203.1"/>
    </source>
</evidence>
<keyword evidence="1" id="KW-0472">Membrane</keyword>
<proteinExistence type="predicted"/>
<feature type="transmembrane region" description="Helical" evidence="1">
    <location>
        <begin position="145"/>
        <end position="164"/>
    </location>
</feature>
<evidence type="ECO:0000313" key="5">
    <source>
        <dbReference type="Proteomes" id="UP000290401"/>
    </source>
</evidence>
<evidence type="ECO:0000256" key="1">
    <source>
        <dbReference type="SAM" id="Phobius"/>
    </source>
</evidence>
<dbReference type="EMBL" id="CP030053">
    <property type="protein sequence ID" value="QAU47338.1"/>
    <property type="molecule type" value="Genomic_DNA"/>
</dbReference>
<name>A0AAE5X282_9BRAD</name>
<gene>
    <name evidence="3" type="ORF">EAS56_29775</name>
    <name evidence="2" type="ORF">XH91_19585</name>
</gene>
<organism evidence="2 4">
    <name type="scientific">Bradyrhizobium guangzhouense</name>
    <dbReference type="NCBI Taxonomy" id="1325095"/>
    <lineage>
        <taxon>Bacteria</taxon>
        <taxon>Pseudomonadati</taxon>
        <taxon>Pseudomonadota</taxon>
        <taxon>Alphaproteobacteria</taxon>
        <taxon>Hyphomicrobiales</taxon>
        <taxon>Nitrobacteraceae</taxon>
        <taxon>Bradyrhizobium</taxon>
    </lineage>
</organism>
<feature type="transmembrane region" description="Helical" evidence="1">
    <location>
        <begin position="21"/>
        <end position="40"/>
    </location>
</feature>
<dbReference type="EMBL" id="RDQZ01000033">
    <property type="protein sequence ID" value="RXH08203.1"/>
    <property type="molecule type" value="Genomic_DNA"/>
</dbReference>
<keyword evidence="1" id="KW-1133">Transmembrane helix</keyword>
<dbReference type="Proteomes" id="UP000288972">
    <property type="component" value="Chromosome"/>
</dbReference>
<keyword evidence="1" id="KW-0812">Transmembrane</keyword>
<evidence type="ECO:0000313" key="4">
    <source>
        <dbReference type="Proteomes" id="UP000288972"/>
    </source>
</evidence>
<feature type="transmembrane region" description="Helical" evidence="1">
    <location>
        <begin position="46"/>
        <end position="70"/>
    </location>
</feature>
<feature type="transmembrane region" description="Helical" evidence="1">
    <location>
        <begin position="120"/>
        <end position="139"/>
    </location>
</feature>
<reference evidence="3 5" key="2">
    <citation type="submission" date="2018-10" db="EMBL/GenBank/DDBJ databases">
        <title>Bradyrhizobium sp. nov., effective nodules isolated from peanut in China.</title>
        <authorList>
            <person name="Li Y."/>
        </authorList>
    </citation>
    <scope>NUCLEOTIDE SEQUENCE [LARGE SCALE GENOMIC DNA]</scope>
    <source>
        <strain evidence="3 5">CCBAU 53426</strain>
    </source>
</reference>
<dbReference type="KEGG" id="bgz:XH91_19585"/>
<dbReference type="RefSeq" id="WP_128952079.1">
    <property type="nucleotide sequence ID" value="NZ_CP030053.1"/>
</dbReference>
<reference evidence="2 4" key="1">
    <citation type="submission" date="2018-06" db="EMBL/GenBank/DDBJ databases">
        <title>Comparative genomics of rhizobia nodulating Arachis hypogaea in China.</title>
        <authorList>
            <person name="Li Y."/>
        </authorList>
    </citation>
    <scope>NUCLEOTIDE SEQUENCE [LARGE SCALE GENOMIC DNA]</scope>
    <source>
        <strain evidence="2 4">CCBAU 51670</strain>
    </source>
</reference>
<accession>A0AAE5X282</accession>
<dbReference type="AlphaFoldDB" id="A0AAE5X282"/>